<evidence type="ECO:0000313" key="4">
    <source>
        <dbReference type="Proteomes" id="UP001642484"/>
    </source>
</evidence>
<keyword evidence="4" id="KW-1185">Reference proteome</keyword>
<protein>
    <submittedName>
        <fullName evidence="3">Uncharacterized protein</fullName>
    </submittedName>
</protein>
<sequence length="136" mass="13640">MSEVSRQATSLESLNANAKETNQLLNKVIEAVSSAGTPQTPMTPVVPAATAKEAPPVKASGQPMFPGTSVPVPPGVPGMASTGMDPSGMTAPCATLGTGVVPGYGSAPLGSGGRAEPMHPVPPGLKRVRLMDPERA</sequence>
<accession>A0ABP0SN58</accession>
<dbReference type="EMBL" id="CAXAMN010027905">
    <property type="protein sequence ID" value="CAK9113686.1"/>
    <property type="molecule type" value="Genomic_DNA"/>
</dbReference>
<feature type="region of interest" description="Disordered" evidence="2">
    <location>
        <begin position="52"/>
        <end position="84"/>
    </location>
</feature>
<dbReference type="Proteomes" id="UP001642484">
    <property type="component" value="Unassembled WGS sequence"/>
</dbReference>
<comment type="caution">
    <text evidence="3">The sequence shown here is derived from an EMBL/GenBank/DDBJ whole genome shotgun (WGS) entry which is preliminary data.</text>
</comment>
<name>A0ABP0SN58_9DINO</name>
<feature type="region of interest" description="Disordered" evidence="2">
    <location>
        <begin position="107"/>
        <end position="136"/>
    </location>
</feature>
<feature type="coiled-coil region" evidence="1">
    <location>
        <begin position="1"/>
        <end position="31"/>
    </location>
</feature>
<evidence type="ECO:0000313" key="3">
    <source>
        <dbReference type="EMBL" id="CAK9113686.1"/>
    </source>
</evidence>
<proteinExistence type="predicted"/>
<keyword evidence="1" id="KW-0175">Coiled coil</keyword>
<evidence type="ECO:0000256" key="1">
    <source>
        <dbReference type="SAM" id="Coils"/>
    </source>
</evidence>
<gene>
    <name evidence="3" type="ORF">CCMP2556_LOCUS52600</name>
</gene>
<evidence type="ECO:0000256" key="2">
    <source>
        <dbReference type="SAM" id="MobiDB-lite"/>
    </source>
</evidence>
<organism evidence="3 4">
    <name type="scientific">Durusdinium trenchii</name>
    <dbReference type="NCBI Taxonomy" id="1381693"/>
    <lineage>
        <taxon>Eukaryota</taxon>
        <taxon>Sar</taxon>
        <taxon>Alveolata</taxon>
        <taxon>Dinophyceae</taxon>
        <taxon>Suessiales</taxon>
        <taxon>Symbiodiniaceae</taxon>
        <taxon>Durusdinium</taxon>
    </lineage>
</organism>
<reference evidence="3 4" key="1">
    <citation type="submission" date="2024-02" db="EMBL/GenBank/DDBJ databases">
        <authorList>
            <person name="Chen Y."/>
            <person name="Shah S."/>
            <person name="Dougan E. K."/>
            <person name="Thang M."/>
            <person name="Chan C."/>
        </authorList>
    </citation>
    <scope>NUCLEOTIDE SEQUENCE [LARGE SCALE GENOMIC DNA]</scope>
</reference>